<organism evidence="1 2">
    <name type="scientific">Dendrolimus kikuchii</name>
    <dbReference type="NCBI Taxonomy" id="765133"/>
    <lineage>
        <taxon>Eukaryota</taxon>
        <taxon>Metazoa</taxon>
        <taxon>Ecdysozoa</taxon>
        <taxon>Arthropoda</taxon>
        <taxon>Hexapoda</taxon>
        <taxon>Insecta</taxon>
        <taxon>Pterygota</taxon>
        <taxon>Neoptera</taxon>
        <taxon>Endopterygota</taxon>
        <taxon>Lepidoptera</taxon>
        <taxon>Glossata</taxon>
        <taxon>Ditrysia</taxon>
        <taxon>Bombycoidea</taxon>
        <taxon>Lasiocampidae</taxon>
        <taxon>Dendrolimus</taxon>
    </lineage>
</organism>
<keyword evidence="2" id="KW-1185">Reference proteome</keyword>
<comment type="caution">
    <text evidence="1">The sequence shown here is derived from an EMBL/GenBank/DDBJ whole genome shotgun (WGS) entry which is preliminary data.</text>
</comment>
<proteinExistence type="predicted"/>
<reference evidence="1 2" key="1">
    <citation type="journal article" date="2021" name="Front. Genet.">
        <title>Chromosome-Level Genome Assembly Reveals Significant Gene Expansion in the Toll and IMD Signaling Pathways of Dendrolimus kikuchii.</title>
        <authorList>
            <person name="Zhou J."/>
            <person name="Wu P."/>
            <person name="Xiong Z."/>
            <person name="Liu N."/>
            <person name="Zhao N."/>
            <person name="Ji M."/>
            <person name="Qiu Y."/>
            <person name="Yang B."/>
        </authorList>
    </citation>
    <scope>NUCLEOTIDE SEQUENCE [LARGE SCALE GENOMIC DNA]</scope>
    <source>
        <strain evidence="1">Ann1</strain>
    </source>
</reference>
<accession>A0ACC1CKD7</accession>
<evidence type="ECO:0000313" key="1">
    <source>
        <dbReference type="EMBL" id="KAJ0171942.1"/>
    </source>
</evidence>
<sequence>MLWEPVNLTKVCPANTNLTACSPFGYAYLELLVRLYSNSSDRYPCREDREWEVYDFIVVGAGSAGCIVANRLSAIWDYKVLLLEAGPEEPDVTKPPALEYACLGSKVDWQYSTQPDGRSCLSRVGKRCPWPRGKTMGGSSSVNSLSYVRGNRLDYDTWARLGNYGWSFKEVLPYFKKSERNLNIKSLSREYHGTKGEQPVSSLPYIDKPTVMLINGMKELGLPERDFNGEHQTGTYNSQSFTENGERVSNNHAFIKPIVKKRKNLVVKTNAEVTKILINRRKQAYGVKYIRNGKELMAKANKEVIITAGVIGSPKLLLLSGIGPADDLKSAGIEVIQDLDVGKNLHDHVTYEGLLISIPEYDAVSNDEMLNHIMEYANGSRKNPIAADGVGKAMGFIKTDKNLSAPDIQYQFQCIRLEEFIKNIVDYNRINMFPASCYNATGIVIRVTNLITKSRGYLKLNETHPHDKPIIVANYLENSDDLELLVRGTEFIRALEHTETFKKAGAKFYKETLKPCKGYEWSSKDYTICLSRHYTASPYHPVGSCKMGPASDKTAVVDPKLRVYGVKRLRVMDSAAIPIVPRGNTNAPAMLMGEKGVDFVMDYWWRKIP</sequence>
<gene>
    <name evidence="1" type="ORF">K1T71_012705</name>
</gene>
<name>A0ACC1CKD7_9NEOP</name>
<protein>
    <submittedName>
        <fullName evidence="1">Uncharacterized protein</fullName>
    </submittedName>
</protein>
<dbReference type="EMBL" id="CM034409">
    <property type="protein sequence ID" value="KAJ0171942.1"/>
    <property type="molecule type" value="Genomic_DNA"/>
</dbReference>
<dbReference type="Proteomes" id="UP000824533">
    <property type="component" value="Linkage Group LG23"/>
</dbReference>
<evidence type="ECO:0000313" key="2">
    <source>
        <dbReference type="Proteomes" id="UP000824533"/>
    </source>
</evidence>